<evidence type="ECO:0000256" key="5">
    <source>
        <dbReference type="SAM" id="Phobius"/>
    </source>
</evidence>
<name>A0A1H0MGM7_9RHOB</name>
<feature type="transmembrane region" description="Helical" evidence="5">
    <location>
        <begin position="37"/>
        <end position="59"/>
    </location>
</feature>
<evidence type="ECO:0000256" key="2">
    <source>
        <dbReference type="ARBA" id="ARBA00022692"/>
    </source>
</evidence>
<dbReference type="Proteomes" id="UP000324252">
    <property type="component" value="Unassembled WGS sequence"/>
</dbReference>
<dbReference type="GO" id="GO:0140359">
    <property type="term" value="F:ABC-type transporter activity"/>
    <property type="evidence" value="ECO:0007669"/>
    <property type="project" value="InterPro"/>
</dbReference>
<reference evidence="7 8" key="1">
    <citation type="submission" date="2016-11" db="EMBL/GenBank/DDBJ databases">
        <authorList>
            <person name="Varghese N."/>
            <person name="Submissions S."/>
        </authorList>
    </citation>
    <scope>NUCLEOTIDE SEQUENCE [LARGE SCALE GENOMIC DNA]</scope>
    <source>
        <strain evidence="7 8">DSM 29620</strain>
    </source>
</reference>
<comment type="subcellular location">
    <subcellularLocation>
        <location evidence="1">Cell membrane</location>
        <topology evidence="1">Multi-pass membrane protein</topology>
    </subcellularLocation>
</comment>
<keyword evidence="2 5" id="KW-0812">Transmembrane</keyword>
<dbReference type="RefSeq" id="WP_149789448.1">
    <property type="nucleotide sequence ID" value="NZ_FNIO01000010.1"/>
</dbReference>
<sequence length="420" mass="47458">MTLALEENLAWLLGLDGLMHRVARLARFELDASAPEWLHLVLHIVLVIAPFAFIAVLAYRLLRLAKHFLGHISGQSADYRPWRVLRSVLKLRWQEQAAVVALGLLAQPLLYASLEIPKRIVNGAIESGHFPVDVIGFQFSQLDVLVALSGLYLLTLMLNGMVKYKLNVKKGEIGERTLLHLRFDLYRNWRKTAKCLRRADVIPMATGEIEPVGGFAGDVFATPVFQGGTLLTVLLFMFVQDPILGAAAMTLIPLQILIIPILQARVNERMRRRIMAVRVYGDILGEQVATIVKRDTSNKTRATMHELRNSRLSLQRAKFMQKAITNFLMTLTPFLLYSIGGWLVIEGRLSLGALVAVIAAFKDFSAPFRELILYYQNLSDVRLRSYQFYDFLEKCRETENHNPLRYASAANERGWVGVAT</sequence>
<dbReference type="EMBL" id="FQZZ01000013">
    <property type="protein sequence ID" value="SHK91382.1"/>
    <property type="molecule type" value="Genomic_DNA"/>
</dbReference>
<dbReference type="InterPro" id="IPR036640">
    <property type="entry name" value="ABC1_TM_sf"/>
</dbReference>
<keyword evidence="3 5" id="KW-1133">Transmembrane helix</keyword>
<organism evidence="7 8">
    <name type="scientific">Lutimaribacter pacificus</name>
    <dbReference type="NCBI Taxonomy" id="391948"/>
    <lineage>
        <taxon>Bacteria</taxon>
        <taxon>Pseudomonadati</taxon>
        <taxon>Pseudomonadota</taxon>
        <taxon>Alphaproteobacteria</taxon>
        <taxon>Rhodobacterales</taxon>
        <taxon>Roseobacteraceae</taxon>
        <taxon>Lutimaribacter</taxon>
    </lineage>
</organism>
<dbReference type="OrthoDB" id="9760920at2"/>
<gene>
    <name evidence="7" type="ORF">SAMN05444142_1133</name>
</gene>
<evidence type="ECO:0000259" key="6">
    <source>
        <dbReference type="PROSITE" id="PS50929"/>
    </source>
</evidence>
<evidence type="ECO:0000313" key="8">
    <source>
        <dbReference type="Proteomes" id="UP000324252"/>
    </source>
</evidence>
<proteinExistence type="predicted"/>
<dbReference type="GO" id="GO:0005524">
    <property type="term" value="F:ATP binding"/>
    <property type="evidence" value="ECO:0007669"/>
    <property type="project" value="InterPro"/>
</dbReference>
<protein>
    <recommendedName>
        <fullName evidence="6">ABC transmembrane type-1 domain-containing protein</fullName>
    </recommendedName>
</protein>
<feature type="transmembrane region" description="Helical" evidence="5">
    <location>
        <begin position="243"/>
        <end position="262"/>
    </location>
</feature>
<dbReference type="SUPFAM" id="SSF90123">
    <property type="entry name" value="ABC transporter transmembrane region"/>
    <property type="match status" value="1"/>
</dbReference>
<feature type="domain" description="ABC transmembrane type-1" evidence="6">
    <location>
        <begin position="97"/>
        <end position="380"/>
    </location>
</feature>
<dbReference type="PROSITE" id="PS50929">
    <property type="entry name" value="ABC_TM1F"/>
    <property type="match status" value="1"/>
</dbReference>
<feature type="transmembrane region" description="Helical" evidence="5">
    <location>
        <begin position="96"/>
        <end position="114"/>
    </location>
</feature>
<feature type="transmembrane region" description="Helical" evidence="5">
    <location>
        <begin position="144"/>
        <end position="162"/>
    </location>
</feature>
<accession>A0A1H0MGM7</accession>
<feature type="transmembrane region" description="Helical" evidence="5">
    <location>
        <begin position="323"/>
        <end position="345"/>
    </location>
</feature>
<dbReference type="GO" id="GO:0005886">
    <property type="term" value="C:plasma membrane"/>
    <property type="evidence" value="ECO:0007669"/>
    <property type="project" value="UniProtKB-SubCell"/>
</dbReference>
<evidence type="ECO:0000256" key="3">
    <source>
        <dbReference type="ARBA" id="ARBA00022989"/>
    </source>
</evidence>
<keyword evidence="8" id="KW-1185">Reference proteome</keyword>
<evidence type="ECO:0000256" key="4">
    <source>
        <dbReference type="ARBA" id="ARBA00023136"/>
    </source>
</evidence>
<dbReference type="InterPro" id="IPR011527">
    <property type="entry name" value="ABC1_TM_dom"/>
</dbReference>
<keyword evidence="4 5" id="KW-0472">Membrane</keyword>
<evidence type="ECO:0000256" key="1">
    <source>
        <dbReference type="ARBA" id="ARBA00004651"/>
    </source>
</evidence>
<evidence type="ECO:0000313" key="7">
    <source>
        <dbReference type="EMBL" id="SHK91382.1"/>
    </source>
</evidence>
<dbReference type="Gene3D" id="1.20.1560.10">
    <property type="entry name" value="ABC transporter type 1, transmembrane domain"/>
    <property type="match status" value="1"/>
</dbReference>
<dbReference type="AlphaFoldDB" id="A0A1H0MGM7"/>
<feature type="transmembrane region" description="Helical" evidence="5">
    <location>
        <begin position="219"/>
        <end position="237"/>
    </location>
</feature>